<comment type="caution">
    <text evidence="5">The sequence shown here is derived from an EMBL/GenBank/DDBJ whole genome shotgun (WGS) entry which is preliminary data.</text>
</comment>
<dbReference type="SUPFAM" id="SSF111369">
    <property type="entry name" value="HlyD-like secretion proteins"/>
    <property type="match status" value="1"/>
</dbReference>
<dbReference type="EMBL" id="JBHTJP010000034">
    <property type="protein sequence ID" value="MFD0976904.1"/>
    <property type="molecule type" value="Genomic_DNA"/>
</dbReference>
<evidence type="ECO:0000256" key="1">
    <source>
        <dbReference type="ARBA" id="ARBA00004196"/>
    </source>
</evidence>
<sequence>MSFTKARFSAKFDQTLLMFRQISILLLCMTLISCSGKEDKIYPKKTMITESVYSSVTIQPDSLYQAFAIVNGILDENLVEEGDPVKKGDPIAQIINNTPKLNAENARMTLELARKNYSGDATVLSGIEDELKAAELQFINDSINYNRQKKLWAQGIGSKSAFESRQLAYEISFSNLDRLQNKYKRTRNELRTLLQQAENNYRLSQINTTDFTVKSKINGKVYALHKKEGEIVTTSQPIASVGCADNFVIEMLVDEVDIVKIQKGQSVLLTLDSYPGEVFQAEVSKIYPKKDERNQTFLVEAIFEIEPKVLYPGLSGEANIIISQKKDALVIPRNYLKENDSVLTEEGFVKVNTGLSSLDSVEIKNGITSETAIFKPEE</sequence>
<dbReference type="InterPro" id="IPR058792">
    <property type="entry name" value="Beta-barrel_RND_2"/>
</dbReference>
<dbReference type="Pfam" id="PF25954">
    <property type="entry name" value="Beta-barrel_RND_2"/>
    <property type="match status" value="1"/>
</dbReference>
<feature type="coiled-coil region" evidence="3">
    <location>
        <begin position="169"/>
        <end position="207"/>
    </location>
</feature>
<evidence type="ECO:0000259" key="4">
    <source>
        <dbReference type="Pfam" id="PF25954"/>
    </source>
</evidence>
<evidence type="ECO:0000256" key="3">
    <source>
        <dbReference type="SAM" id="Coils"/>
    </source>
</evidence>
<keyword evidence="6" id="KW-1185">Reference proteome</keyword>
<dbReference type="Proteomes" id="UP001597100">
    <property type="component" value="Unassembled WGS sequence"/>
</dbReference>
<reference evidence="6" key="1">
    <citation type="journal article" date="2019" name="Int. J. Syst. Evol. Microbiol.">
        <title>The Global Catalogue of Microorganisms (GCM) 10K type strain sequencing project: providing services to taxonomists for standard genome sequencing and annotation.</title>
        <authorList>
            <consortium name="The Broad Institute Genomics Platform"/>
            <consortium name="The Broad Institute Genome Sequencing Center for Infectious Disease"/>
            <person name="Wu L."/>
            <person name="Ma J."/>
        </authorList>
    </citation>
    <scope>NUCLEOTIDE SEQUENCE [LARGE SCALE GENOMIC DNA]</scope>
    <source>
        <strain evidence="6">CCUG 60898</strain>
    </source>
</reference>
<dbReference type="Gene3D" id="2.40.30.170">
    <property type="match status" value="1"/>
</dbReference>
<dbReference type="RefSeq" id="WP_380738725.1">
    <property type="nucleotide sequence ID" value="NZ_JBHTJP010000034.1"/>
</dbReference>
<comment type="subcellular location">
    <subcellularLocation>
        <location evidence="1">Cell envelope</location>
    </subcellularLocation>
</comment>
<dbReference type="Gene3D" id="2.40.50.100">
    <property type="match status" value="1"/>
</dbReference>
<evidence type="ECO:0000256" key="2">
    <source>
        <dbReference type="ARBA" id="ARBA00023054"/>
    </source>
</evidence>
<dbReference type="InterPro" id="IPR050465">
    <property type="entry name" value="UPF0194_transport"/>
</dbReference>
<evidence type="ECO:0000313" key="6">
    <source>
        <dbReference type="Proteomes" id="UP001597100"/>
    </source>
</evidence>
<gene>
    <name evidence="5" type="ORF">ACFQ1G_08880</name>
</gene>
<feature type="domain" description="CusB-like beta-barrel" evidence="4">
    <location>
        <begin position="250"/>
        <end position="319"/>
    </location>
</feature>
<dbReference type="PROSITE" id="PS51257">
    <property type="entry name" value="PROKAR_LIPOPROTEIN"/>
    <property type="match status" value="1"/>
</dbReference>
<organism evidence="5 6">
    <name type="scientific">Salinimicrobium gaetbulicola</name>
    <dbReference type="NCBI Taxonomy" id="999702"/>
    <lineage>
        <taxon>Bacteria</taxon>
        <taxon>Pseudomonadati</taxon>
        <taxon>Bacteroidota</taxon>
        <taxon>Flavobacteriia</taxon>
        <taxon>Flavobacteriales</taxon>
        <taxon>Flavobacteriaceae</taxon>
        <taxon>Salinimicrobium</taxon>
    </lineage>
</organism>
<proteinExistence type="predicted"/>
<dbReference type="PANTHER" id="PTHR32347">
    <property type="entry name" value="EFFLUX SYSTEM COMPONENT YKNX-RELATED"/>
    <property type="match status" value="1"/>
</dbReference>
<accession>A0ABW3IFJ3</accession>
<name>A0ABW3IFJ3_9FLAO</name>
<keyword evidence="2 3" id="KW-0175">Coiled coil</keyword>
<protein>
    <submittedName>
        <fullName evidence="5">Efflux RND transporter periplasmic adaptor subunit</fullName>
    </submittedName>
</protein>
<evidence type="ECO:0000313" key="5">
    <source>
        <dbReference type="EMBL" id="MFD0976904.1"/>
    </source>
</evidence>